<feature type="non-terminal residue" evidence="2">
    <location>
        <position position="1"/>
    </location>
</feature>
<protein>
    <submittedName>
        <fullName evidence="2">Uncharacterized protein</fullName>
    </submittedName>
</protein>
<dbReference type="Proteomes" id="UP000663870">
    <property type="component" value="Unassembled WGS sequence"/>
</dbReference>
<name>A0A814UGP6_9BILA</name>
<comment type="caution">
    <text evidence="2">The sequence shown here is derived from an EMBL/GenBank/DDBJ whole genome shotgun (WGS) entry which is preliminary data.</text>
</comment>
<sequence length="27" mass="2999">MKLQSSDPTVTANRYSNQSTLTTEPKT</sequence>
<dbReference type="AlphaFoldDB" id="A0A814UGP6"/>
<feature type="region of interest" description="Disordered" evidence="1">
    <location>
        <begin position="1"/>
        <end position="27"/>
    </location>
</feature>
<organism evidence="2 4">
    <name type="scientific">Rotaria sordida</name>
    <dbReference type="NCBI Taxonomy" id="392033"/>
    <lineage>
        <taxon>Eukaryota</taxon>
        <taxon>Metazoa</taxon>
        <taxon>Spiralia</taxon>
        <taxon>Gnathifera</taxon>
        <taxon>Rotifera</taxon>
        <taxon>Eurotatoria</taxon>
        <taxon>Bdelloidea</taxon>
        <taxon>Philodinida</taxon>
        <taxon>Philodinidae</taxon>
        <taxon>Rotaria</taxon>
    </lineage>
</organism>
<evidence type="ECO:0000313" key="2">
    <source>
        <dbReference type="EMBL" id="CAF1174460.1"/>
    </source>
</evidence>
<dbReference type="Proteomes" id="UP000663854">
    <property type="component" value="Unassembled WGS sequence"/>
</dbReference>
<proteinExistence type="predicted"/>
<accession>A0A814UGP6</accession>
<reference evidence="2" key="1">
    <citation type="submission" date="2021-02" db="EMBL/GenBank/DDBJ databases">
        <authorList>
            <person name="Nowell W R."/>
        </authorList>
    </citation>
    <scope>NUCLEOTIDE SEQUENCE</scope>
</reference>
<gene>
    <name evidence="3" type="ORF">JXQ802_LOCUS49282</name>
    <name evidence="2" type="ORF">PYM288_LOCUS23453</name>
</gene>
<evidence type="ECO:0000313" key="5">
    <source>
        <dbReference type="Proteomes" id="UP000663870"/>
    </source>
</evidence>
<keyword evidence="5" id="KW-1185">Reference proteome</keyword>
<dbReference type="EMBL" id="CAJNOH010001089">
    <property type="protein sequence ID" value="CAF1174460.1"/>
    <property type="molecule type" value="Genomic_DNA"/>
</dbReference>
<evidence type="ECO:0000256" key="1">
    <source>
        <dbReference type="SAM" id="MobiDB-lite"/>
    </source>
</evidence>
<evidence type="ECO:0000313" key="3">
    <source>
        <dbReference type="EMBL" id="CAF1609957.1"/>
    </source>
</evidence>
<dbReference type="EMBL" id="CAJNOL010005798">
    <property type="protein sequence ID" value="CAF1609957.1"/>
    <property type="molecule type" value="Genomic_DNA"/>
</dbReference>
<evidence type="ECO:0000313" key="4">
    <source>
        <dbReference type="Proteomes" id="UP000663854"/>
    </source>
</evidence>